<protein>
    <submittedName>
        <fullName evidence="3">Alpha/beta-hydrolase</fullName>
    </submittedName>
</protein>
<feature type="domain" description="AB hydrolase-1" evidence="2">
    <location>
        <begin position="106"/>
        <end position="453"/>
    </location>
</feature>
<dbReference type="EMBL" id="KV441548">
    <property type="protein sequence ID" value="OAG11927.1"/>
    <property type="molecule type" value="Genomic_DNA"/>
</dbReference>
<dbReference type="PANTHER" id="PTHR43689">
    <property type="entry name" value="HYDROLASE"/>
    <property type="match status" value="1"/>
</dbReference>
<dbReference type="PANTHER" id="PTHR43689:SF8">
    <property type="entry name" value="ALPHA_BETA-HYDROLASES SUPERFAMILY PROTEIN"/>
    <property type="match status" value="1"/>
</dbReference>
<feature type="transmembrane region" description="Helical" evidence="1">
    <location>
        <begin position="259"/>
        <end position="283"/>
    </location>
</feature>
<dbReference type="OrthoDB" id="6431331at2759"/>
<dbReference type="InterPro" id="IPR000073">
    <property type="entry name" value="AB_hydrolase_1"/>
</dbReference>
<dbReference type="PRINTS" id="PR00412">
    <property type="entry name" value="EPOXHYDRLASE"/>
</dbReference>
<dbReference type="STRING" id="1460663.A0A177CYI5"/>
<dbReference type="RefSeq" id="XP_018042292.1">
    <property type="nucleotide sequence ID" value="XM_018176011.1"/>
</dbReference>
<evidence type="ECO:0000313" key="4">
    <source>
        <dbReference type="Proteomes" id="UP000077069"/>
    </source>
</evidence>
<reference evidence="3 4" key="1">
    <citation type="submission" date="2016-05" db="EMBL/GenBank/DDBJ databases">
        <title>Comparative analysis of secretome profiles of manganese(II)-oxidizing ascomycete fungi.</title>
        <authorList>
            <consortium name="DOE Joint Genome Institute"/>
            <person name="Zeiner C.A."/>
            <person name="Purvine S.O."/>
            <person name="Zink E.M."/>
            <person name="Wu S."/>
            <person name="Pasa-Tolic L."/>
            <person name="Chaput D.L."/>
            <person name="Haridas S."/>
            <person name="Grigoriev I.V."/>
            <person name="Santelli C.M."/>
            <person name="Hansel C.M."/>
        </authorList>
    </citation>
    <scope>NUCLEOTIDE SEQUENCE [LARGE SCALE GENOMIC DNA]</scope>
    <source>
        <strain evidence="3 4">AP3s5-JAC2a</strain>
    </source>
</reference>
<gene>
    <name evidence="3" type="ORF">CC84DRAFT_1134101</name>
</gene>
<dbReference type="Gene3D" id="3.40.50.1820">
    <property type="entry name" value="alpha/beta hydrolase"/>
    <property type="match status" value="1"/>
</dbReference>
<proteinExistence type="predicted"/>
<keyword evidence="1" id="KW-0812">Transmembrane</keyword>
<accession>A0A177CYI5</accession>
<keyword evidence="1" id="KW-0472">Membrane</keyword>
<dbReference type="GeneID" id="28759497"/>
<dbReference type="Pfam" id="PF12697">
    <property type="entry name" value="Abhydrolase_6"/>
    <property type="match status" value="1"/>
</dbReference>
<feature type="transmembrane region" description="Helical" evidence="1">
    <location>
        <begin position="6"/>
        <end position="28"/>
    </location>
</feature>
<keyword evidence="4" id="KW-1185">Reference proteome</keyword>
<sequence>MLAQLVWESFAFVYAAANLLGVIVLAGLRDGAFFKRPSKEAVKEVQIAQKQYWSVGLNPLPGFSHRFFTLRNGVKLHYVVKTDSLLRKDSLRSSQDDAVKPQNVAVFIHGFPDSFLLWKKILGASSLDSHILIAVDLPGYGGSEGINTYSANDVLETMAEFILGMREKYLKEEAKILLVTHDWGAVIGARLAAEASQLADRWVIASVLIPEHAYSNTTAKVASAKQMLHTYMRQPTRISLLKNAYNTMKPVLSQFRRSFYVFIFNLPYPLAPIFPTFGNYWFLRLLHKAGHGRLAPSKYRKLTSKEAGDAMASSAGPALAQLDEPNGYAASLKNRLPNNGMLEKFRIYREGLFRGPWEKSIETVVALSEIQSSSKRGSGGSGAGLFDDGPPGALKAPATIVYGADDPAFESQLALGGVGDYLAKDSQVVVLEDSGHWLPLEELGSSAIEEVVAWAMEGEEGALKERFGGKWKERVRFHVQV</sequence>
<name>A0A177CYI5_9PLEO</name>
<dbReference type="AlphaFoldDB" id="A0A177CYI5"/>
<evidence type="ECO:0000256" key="1">
    <source>
        <dbReference type="SAM" id="Phobius"/>
    </source>
</evidence>
<keyword evidence="1" id="KW-1133">Transmembrane helix</keyword>
<dbReference type="SUPFAM" id="SSF53474">
    <property type="entry name" value="alpha/beta-Hydrolases"/>
    <property type="match status" value="1"/>
</dbReference>
<evidence type="ECO:0000259" key="2">
    <source>
        <dbReference type="Pfam" id="PF12697"/>
    </source>
</evidence>
<dbReference type="InterPro" id="IPR029058">
    <property type="entry name" value="AB_hydrolase_fold"/>
</dbReference>
<organism evidence="3 4">
    <name type="scientific">Paraphaeosphaeria sporulosa</name>
    <dbReference type="NCBI Taxonomy" id="1460663"/>
    <lineage>
        <taxon>Eukaryota</taxon>
        <taxon>Fungi</taxon>
        <taxon>Dikarya</taxon>
        <taxon>Ascomycota</taxon>
        <taxon>Pezizomycotina</taxon>
        <taxon>Dothideomycetes</taxon>
        <taxon>Pleosporomycetidae</taxon>
        <taxon>Pleosporales</taxon>
        <taxon>Massarineae</taxon>
        <taxon>Didymosphaeriaceae</taxon>
        <taxon>Paraphaeosphaeria</taxon>
    </lineage>
</organism>
<dbReference type="InParanoid" id="A0A177CYI5"/>
<evidence type="ECO:0000313" key="3">
    <source>
        <dbReference type="EMBL" id="OAG11927.1"/>
    </source>
</evidence>
<dbReference type="GO" id="GO:0016787">
    <property type="term" value="F:hydrolase activity"/>
    <property type="evidence" value="ECO:0007669"/>
    <property type="project" value="UniProtKB-KW"/>
</dbReference>
<keyword evidence="3" id="KW-0378">Hydrolase</keyword>
<dbReference type="Proteomes" id="UP000077069">
    <property type="component" value="Unassembled WGS sequence"/>
</dbReference>
<dbReference type="InterPro" id="IPR000639">
    <property type="entry name" value="Epox_hydrolase-like"/>
</dbReference>